<keyword evidence="2" id="KW-0732">Signal</keyword>
<comment type="caution">
    <text evidence="3">The sequence shown here is derived from an EMBL/GenBank/DDBJ whole genome shotgun (WGS) entry which is preliminary data.</text>
</comment>
<keyword evidence="4" id="KW-1185">Reference proteome</keyword>
<protein>
    <submittedName>
        <fullName evidence="3">Tripartite tricarboxylate transporter substrate binding protein</fullName>
    </submittedName>
</protein>
<dbReference type="CDD" id="cd13578">
    <property type="entry name" value="PBP2_Bug27"/>
    <property type="match status" value="1"/>
</dbReference>
<name>A0A848HBY7_9BURK</name>
<accession>A0A848HBY7</accession>
<dbReference type="PANTHER" id="PTHR42928:SF5">
    <property type="entry name" value="BLR1237 PROTEIN"/>
    <property type="match status" value="1"/>
</dbReference>
<sequence length="322" mass="32938">MKRLLCAWMALACTCFATQAGAQDFPRQAIKLIVPFAAGGPADTQARWVATKLAAALGQPVVVDDRGGAGGIVGTQAVVNAAPDGYTLLFSSVGAIAIAPYLMSKVPYDPATALAPVIRVATAPTVLVTSANSKYPDLAALVADAKARPGKVSFASAGPGTTTQLGSELLKREAGIDMVHIPYKGAAPAITDVIAGTVDVMFADAPVVLPFVKSGKLRALTIGTPKRASALPDVPTTAEAGHTGVLVSTWYGVLAPAKTPPAVVKRLNTALNNILSSPDAVAFFGSQSVDINGGSPEEFGSFIASEAKRWTALARDAGVKMD</sequence>
<gene>
    <name evidence="3" type="ORF">HHL11_27885</name>
</gene>
<dbReference type="Gene3D" id="3.40.190.150">
    <property type="entry name" value="Bordetella uptake gene, domain 1"/>
    <property type="match status" value="1"/>
</dbReference>
<dbReference type="Gene3D" id="3.40.190.10">
    <property type="entry name" value="Periplasmic binding protein-like II"/>
    <property type="match status" value="1"/>
</dbReference>
<organism evidence="3 4">
    <name type="scientific">Ramlibacter agri</name>
    <dbReference type="NCBI Taxonomy" id="2728837"/>
    <lineage>
        <taxon>Bacteria</taxon>
        <taxon>Pseudomonadati</taxon>
        <taxon>Pseudomonadota</taxon>
        <taxon>Betaproteobacteria</taxon>
        <taxon>Burkholderiales</taxon>
        <taxon>Comamonadaceae</taxon>
        <taxon>Ramlibacter</taxon>
    </lineage>
</organism>
<comment type="similarity">
    <text evidence="1">Belongs to the UPF0065 (bug) family.</text>
</comment>
<dbReference type="InterPro" id="IPR042100">
    <property type="entry name" value="Bug_dom1"/>
</dbReference>
<evidence type="ECO:0000256" key="1">
    <source>
        <dbReference type="ARBA" id="ARBA00006987"/>
    </source>
</evidence>
<dbReference type="Proteomes" id="UP000541185">
    <property type="component" value="Unassembled WGS sequence"/>
</dbReference>
<dbReference type="Pfam" id="PF03401">
    <property type="entry name" value="TctC"/>
    <property type="match status" value="1"/>
</dbReference>
<evidence type="ECO:0000256" key="2">
    <source>
        <dbReference type="SAM" id="SignalP"/>
    </source>
</evidence>
<evidence type="ECO:0000313" key="4">
    <source>
        <dbReference type="Proteomes" id="UP000541185"/>
    </source>
</evidence>
<dbReference type="AlphaFoldDB" id="A0A848HBY7"/>
<dbReference type="InterPro" id="IPR005064">
    <property type="entry name" value="BUG"/>
</dbReference>
<proteinExistence type="inferred from homology"/>
<dbReference type="EMBL" id="JABBFX010000003">
    <property type="protein sequence ID" value="NML47602.1"/>
    <property type="molecule type" value="Genomic_DNA"/>
</dbReference>
<dbReference type="SUPFAM" id="SSF53850">
    <property type="entry name" value="Periplasmic binding protein-like II"/>
    <property type="match status" value="1"/>
</dbReference>
<dbReference type="PIRSF" id="PIRSF017082">
    <property type="entry name" value="YflP"/>
    <property type="match status" value="1"/>
</dbReference>
<feature type="signal peptide" evidence="2">
    <location>
        <begin position="1"/>
        <end position="22"/>
    </location>
</feature>
<dbReference type="RefSeq" id="WP_169421869.1">
    <property type="nucleotide sequence ID" value="NZ_JABBFX010000003.1"/>
</dbReference>
<feature type="chain" id="PRO_5032511276" evidence="2">
    <location>
        <begin position="23"/>
        <end position="322"/>
    </location>
</feature>
<dbReference type="PANTHER" id="PTHR42928">
    <property type="entry name" value="TRICARBOXYLATE-BINDING PROTEIN"/>
    <property type="match status" value="1"/>
</dbReference>
<evidence type="ECO:0000313" key="3">
    <source>
        <dbReference type="EMBL" id="NML47602.1"/>
    </source>
</evidence>
<reference evidence="3 4" key="1">
    <citation type="submission" date="2020-04" db="EMBL/GenBank/DDBJ databases">
        <title>Ramlibacter sp. G-1-2-2 isolated from soil.</title>
        <authorList>
            <person name="Dahal R.H."/>
        </authorList>
    </citation>
    <scope>NUCLEOTIDE SEQUENCE [LARGE SCALE GENOMIC DNA]</scope>
    <source>
        <strain evidence="3 4">G-1-2-2</strain>
    </source>
</reference>